<keyword evidence="2" id="KW-1185">Reference proteome</keyword>
<comment type="caution">
    <text evidence="1">The sequence shown here is derived from an EMBL/GenBank/DDBJ whole genome shotgun (WGS) entry which is preliminary data.</text>
</comment>
<name>A0A418W2Q2_9PROT</name>
<dbReference type="PANTHER" id="PTHR12526">
    <property type="entry name" value="GLYCOSYLTRANSFERASE"/>
    <property type="match status" value="1"/>
</dbReference>
<dbReference type="RefSeq" id="WP_119829960.1">
    <property type="nucleotide sequence ID" value="NZ_QYUL01000001.1"/>
</dbReference>
<dbReference type="Proteomes" id="UP000283458">
    <property type="component" value="Unassembled WGS sequence"/>
</dbReference>
<evidence type="ECO:0000313" key="2">
    <source>
        <dbReference type="Proteomes" id="UP000283458"/>
    </source>
</evidence>
<dbReference type="PANTHER" id="PTHR12526:SF600">
    <property type="entry name" value="GLYCOSYL TRANSFERASE GROUP 1"/>
    <property type="match status" value="1"/>
</dbReference>
<accession>A0A418W2Q2</accession>
<dbReference type="AlphaFoldDB" id="A0A418W2Q2"/>
<gene>
    <name evidence="1" type="ORF">D3877_07070</name>
</gene>
<protein>
    <submittedName>
        <fullName evidence="1">TIGR03087 family PEP-CTERM/XrtA system glycosyltransferase</fullName>
    </submittedName>
</protein>
<dbReference type="OrthoDB" id="9807209at2"/>
<dbReference type="CDD" id="cd03801">
    <property type="entry name" value="GT4_PimA-like"/>
    <property type="match status" value="1"/>
</dbReference>
<reference evidence="1 2" key="1">
    <citation type="submission" date="2018-09" db="EMBL/GenBank/DDBJ databases">
        <authorList>
            <person name="Zhu H."/>
        </authorList>
    </citation>
    <scope>NUCLEOTIDE SEQUENCE [LARGE SCALE GENOMIC DNA]</scope>
    <source>
        <strain evidence="1 2">K2W22B-5</strain>
    </source>
</reference>
<dbReference type="Gene3D" id="3.40.50.2000">
    <property type="entry name" value="Glycogen Phosphorylase B"/>
    <property type="match status" value="2"/>
</dbReference>
<dbReference type="Pfam" id="PF13692">
    <property type="entry name" value="Glyco_trans_1_4"/>
    <property type="match status" value="1"/>
</dbReference>
<organism evidence="1 2">
    <name type="scientific">Azospirillum cavernae</name>
    <dbReference type="NCBI Taxonomy" id="2320860"/>
    <lineage>
        <taxon>Bacteria</taxon>
        <taxon>Pseudomonadati</taxon>
        <taxon>Pseudomonadota</taxon>
        <taxon>Alphaproteobacteria</taxon>
        <taxon>Rhodospirillales</taxon>
        <taxon>Azospirillaceae</taxon>
        <taxon>Azospirillum</taxon>
    </lineage>
</organism>
<keyword evidence="1" id="KW-0808">Transferase</keyword>
<dbReference type="InterPro" id="IPR017521">
    <property type="entry name" value="Sugar_tfrase_PEP-CTERM_Stp1"/>
</dbReference>
<sequence>MSKRRALLFLAQRIPYPPNKGDKLRSFAVLRHLSQFWDIHLGCFIDDPDDWRHVEALRSYCADLRCVGLNKRWATLRSLRGLLTGQALSAPYFHDVALARWVGATLRDVQPSAAFLYSSVMAQYLPPIRDNPALRVVMDFVDVDSDKWSQYSRAQPWPMSWLYARESRRLLTYDRAVAARADASVFVSPAEAALFQRLAPEAAPKIHAISNGVDFDQFTPDATNAPSPDPFPPGSRRIVFTGAMDYWPNIDAVIWFAEAMLPAIQAVLPQAVFCVVGGNPSPAVVALARRPGVIVTGRVPDIRPYLTHAEAVVAPLRVARGIQNKVLEGMAMAKIVVTTAQGLEGIDAVAGRDLLMADDAPAFIAATIRALTDATLSPMGAAARRQAIAAYRWDDKLAAYQALLETP</sequence>
<proteinExistence type="predicted"/>
<dbReference type="GO" id="GO:0016757">
    <property type="term" value="F:glycosyltransferase activity"/>
    <property type="evidence" value="ECO:0007669"/>
    <property type="project" value="TreeGrafter"/>
</dbReference>
<dbReference type="SUPFAM" id="SSF53756">
    <property type="entry name" value="UDP-Glycosyltransferase/glycogen phosphorylase"/>
    <property type="match status" value="1"/>
</dbReference>
<evidence type="ECO:0000313" key="1">
    <source>
        <dbReference type="EMBL" id="RJF84317.1"/>
    </source>
</evidence>
<dbReference type="EMBL" id="QYUL01000001">
    <property type="protein sequence ID" value="RJF84317.1"/>
    <property type="molecule type" value="Genomic_DNA"/>
</dbReference>
<dbReference type="NCBIfam" id="TIGR03087">
    <property type="entry name" value="stp1"/>
    <property type="match status" value="1"/>
</dbReference>